<proteinExistence type="predicted"/>
<evidence type="ECO:0000313" key="2">
    <source>
        <dbReference type="WBParaSite" id="Hba_01291"/>
    </source>
</evidence>
<reference evidence="2" key="1">
    <citation type="submission" date="2016-11" db="UniProtKB">
        <authorList>
            <consortium name="WormBaseParasite"/>
        </authorList>
    </citation>
    <scope>IDENTIFICATION</scope>
</reference>
<dbReference type="AlphaFoldDB" id="A0A1I7W9F6"/>
<sequence>MDNSTVETSILNYINVMDNNQVAALIIFIISI</sequence>
<protein>
    <submittedName>
        <fullName evidence="2">Uncharacterized protein</fullName>
    </submittedName>
</protein>
<name>A0A1I7W9F6_HETBA</name>
<dbReference type="Proteomes" id="UP000095283">
    <property type="component" value="Unplaced"/>
</dbReference>
<accession>A0A1I7W9F6</accession>
<dbReference type="WBParaSite" id="Hba_01291">
    <property type="protein sequence ID" value="Hba_01291"/>
    <property type="gene ID" value="Hba_01291"/>
</dbReference>
<keyword evidence="1" id="KW-1185">Reference proteome</keyword>
<evidence type="ECO:0000313" key="1">
    <source>
        <dbReference type="Proteomes" id="UP000095283"/>
    </source>
</evidence>
<organism evidence="1 2">
    <name type="scientific">Heterorhabditis bacteriophora</name>
    <name type="common">Entomopathogenic nematode worm</name>
    <dbReference type="NCBI Taxonomy" id="37862"/>
    <lineage>
        <taxon>Eukaryota</taxon>
        <taxon>Metazoa</taxon>
        <taxon>Ecdysozoa</taxon>
        <taxon>Nematoda</taxon>
        <taxon>Chromadorea</taxon>
        <taxon>Rhabditida</taxon>
        <taxon>Rhabditina</taxon>
        <taxon>Rhabditomorpha</taxon>
        <taxon>Strongyloidea</taxon>
        <taxon>Heterorhabditidae</taxon>
        <taxon>Heterorhabditis</taxon>
    </lineage>
</organism>